<evidence type="ECO:0000313" key="1">
    <source>
        <dbReference type="EMBL" id="TNN75974.1"/>
    </source>
</evidence>
<accession>A0A4Z2IEU5</accession>
<keyword evidence="2" id="KW-1185">Reference proteome</keyword>
<evidence type="ECO:0000313" key="2">
    <source>
        <dbReference type="Proteomes" id="UP000314294"/>
    </source>
</evidence>
<protein>
    <submittedName>
        <fullName evidence="1">Uncharacterized protein</fullName>
    </submittedName>
</protein>
<dbReference type="AlphaFoldDB" id="A0A4Z2IEU5"/>
<proteinExistence type="predicted"/>
<organism evidence="1 2">
    <name type="scientific">Liparis tanakae</name>
    <name type="common">Tanaka's snailfish</name>
    <dbReference type="NCBI Taxonomy" id="230148"/>
    <lineage>
        <taxon>Eukaryota</taxon>
        <taxon>Metazoa</taxon>
        <taxon>Chordata</taxon>
        <taxon>Craniata</taxon>
        <taxon>Vertebrata</taxon>
        <taxon>Euteleostomi</taxon>
        <taxon>Actinopterygii</taxon>
        <taxon>Neopterygii</taxon>
        <taxon>Teleostei</taxon>
        <taxon>Neoteleostei</taxon>
        <taxon>Acanthomorphata</taxon>
        <taxon>Eupercaria</taxon>
        <taxon>Perciformes</taxon>
        <taxon>Cottioidei</taxon>
        <taxon>Cottales</taxon>
        <taxon>Liparidae</taxon>
        <taxon>Liparis</taxon>
    </lineage>
</organism>
<name>A0A4Z2IEU5_9TELE</name>
<dbReference type="Proteomes" id="UP000314294">
    <property type="component" value="Unassembled WGS sequence"/>
</dbReference>
<reference evidence="1 2" key="1">
    <citation type="submission" date="2019-03" db="EMBL/GenBank/DDBJ databases">
        <title>First draft genome of Liparis tanakae, snailfish: a comprehensive survey of snailfish specific genes.</title>
        <authorList>
            <person name="Kim W."/>
            <person name="Song I."/>
            <person name="Jeong J.-H."/>
            <person name="Kim D."/>
            <person name="Kim S."/>
            <person name="Ryu S."/>
            <person name="Song J.Y."/>
            <person name="Lee S.K."/>
        </authorList>
    </citation>
    <scope>NUCLEOTIDE SEQUENCE [LARGE SCALE GENOMIC DNA]</scope>
    <source>
        <tissue evidence="1">Muscle</tissue>
    </source>
</reference>
<sequence length="70" mass="8005">MAAAAAAAAAEGFDLQHPPLQQLRLPLLFLLQLLLLVLGDLPHLREREREREERKYISELDVIEEYKLAV</sequence>
<gene>
    <name evidence="1" type="ORF">EYF80_013737</name>
</gene>
<comment type="caution">
    <text evidence="1">The sequence shown here is derived from an EMBL/GenBank/DDBJ whole genome shotgun (WGS) entry which is preliminary data.</text>
</comment>
<dbReference type="EMBL" id="SRLO01000097">
    <property type="protein sequence ID" value="TNN75974.1"/>
    <property type="molecule type" value="Genomic_DNA"/>
</dbReference>